<keyword evidence="1" id="KW-0732">Signal</keyword>
<organism evidence="2 3">
    <name type="scientific">Tenacibaculum singaporense</name>
    <dbReference type="NCBI Taxonomy" id="2358479"/>
    <lineage>
        <taxon>Bacteria</taxon>
        <taxon>Pseudomonadati</taxon>
        <taxon>Bacteroidota</taxon>
        <taxon>Flavobacteriia</taxon>
        <taxon>Flavobacteriales</taxon>
        <taxon>Flavobacteriaceae</taxon>
        <taxon>Tenacibaculum</taxon>
    </lineage>
</organism>
<evidence type="ECO:0008006" key="4">
    <source>
        <dbReference type="Google" id="ProtNLM"/>
    </source>
</evidence>
<protein>
    <recommendedName>
        <fullName evidence="4">YtkA-like domain-containing protein</fullName>
    </recommendedName>
</protein>
<reference evidence="2 3" key="1">
    <citation type="submission" date="2018-09" db="EMBL/GenBank/DDBJ databases">
        <title>Insights into the microbiota of Asian seabass (Lates calcarifer) with tenacibaculosis symptoms and description of sp. nov. Tenacibaculum singaporense.</title>
        <authorList>
            <person name="Miyake S."/>
            <person name="Soh M."/>
            <person name="Azman M.N."/>
            <person name="Ngoh S.Y."/>
            <person name="Orban L."/>
        </authorList>
    </citation>
    <scope>NUCLEOTIDE SEQUENCE [LARGE SCALE GENOMIC DNA]</scope>
    <source>
        <strain evidence="2 3">DSM 106434</strain>
    </source>
</reference>
<dbReference type="Proteomes" id="UP000274593">
    <property type="component" value="Chromosome"/>
</dbReference>
<sequence>MKVLKYILSILLITIISSCSSNDIDEKEIDETTTLNYIQTLSNTTHNIEIFSTEKSLQQGYNDIYLRVIDKASDSYVTNAMLTWNPMMHMSNMMHSCPKSLITKADGTETLYKGYIIFQMAENDTEKWSLTVNYTIDSKEYSIEDQISVPAAAKKNVAVFMGADKTKYVLALINPTTPKVGMNDFKVGLFKMETMMSFPKVEDYLIKNDPRMPSMGNHTSPNNTDLTFDSTTKLYKGDLSLTMTGYWKLNLMVYNNSEELIKGEMVTEENESSSLYLELEF</sequence>
<dbReference type="AlphaFoldDB" id="A0A3Q8RSC7"/>
<name>A0A3Q8RSC7_9FLAO</name>
<proteinExistence type="predicted"/>
<evidence type="ECO:0000313" key="2">
    <source>
        <dbReference type="EMBL" id="AZJ34487.1"/>
    </source>
</evidence>
<keyword evidence="3" id="KW-1185">Reference proteome</keyword>
<gene>
    <name evidence="2" type="ORF">D6T69_02655</name>
</gene>
<evidence type="ECO:0000313" key="3">
    <source>
        <dbReference type="Proteomes" id="UP000274593"/>
    </source>
</evidence>
<feature type="signal peptide" evidence="1">
    <location>
        <begin position="1"/>
        <end position="21"/>
    </location>
</feature>
<dbReference type="RefSeq" id="WP_125066328.1">
    <property type="nucleotide sequence ID" value="NZ_CP032548.1"/>
</dbReference>
<evidence type="ECO:0000256" key="1">
    <source>
        <dbReference type="SAM" id="SignalP"/>
    </source>
</evidence>
<dbReference type="EMBL" id="CP032548">
    <property type="protein sequence ID" value="AZJ34487.1"/>
    <property type="molecule type" value="Genomic_DNA"/>
</dbReference>
<dbReference type="KEGG" id="tsig:D6T69_02655"/>
<accession>A0A3Q8RSC7</accession>
<dbReference type="PROSITE" id="PS51257">
    <property type="entry name" value="PROKAR_LIPOPROTEIN"/>
    <property type="match status" value="1"/>
</dbReference>
<feature type="chain" id="PRO_5018591072" description="YtkA-like domain-containing protein" evidence="1">
    <location>
        <begin position="22"/>
        <end position="281"/>
    </location>
</feature>